<sequence length="539" mass="60096">MPAKGSSIPKPNASNASSERPMENEEWKQRPPYLIQPPEEFGPVKWQAKCQCGQVTYKISREKPLKAKYCHCRGCQVMHGAPFQWAAIFHKSDLTFDKGAHGLSFYSSAHSTREYEVPTKVSCSFCRTPIMDEGRNVCLIFPEAIVAGDSDEERQKWREAFAPDCHIFYDKRCIEILDGKTKWSGMDEESDLVDDYVLAPWNVTRAVQSRGINRMLPSLMSSSSHWDLSLETFICGDLRDEISSAQIGFDAYSSSWAATVNGLAAAVTQITDNEMSNLLSQGGVELADRYAPLWFFGQAQNQPPCYPTWAFGGSPTSPDTYDDAHKTPAAPQCDYPNVGCKCRNPGVGIGNQGPAFPIYFTYKRCSDTEVRVVYNLFYEKDGAEVIGIETGHDYDWERVIIIHSRDANNMWAPSRALLSAHSGYHDLAWGDIQNTLTTDEIIAGDAKNPNGVQNNDHPKVYVAWSKHAHFDDRNTGWNDPISQSTDNAFRSDDWWYYVDKSYYILSDDTTAAGKALGSANWGDATSNPPSVHASVCSAP</sequence>
<keyword evidence="2" id="KW-0479">Metal-binding</keyword>
<feature type="domain" description="CENP-V/GFA" evidence="6">
    <location>
        <begin position="46"/>
        <end position="158"/>
    </location>
</feature>
<dbReference type="PANTHER" id="PTHR33337:SF40">
    <property type="entry name" value="CENP-V_GFA DOMAIN-CONTAINING PROTEIN-RELATED"/>
    <property type="match status" value="1"/>
</dbReference>
<proteinExistence type="inferred from homology"/>
<evidence type="ECO:0000313" key="7">
    <source>
        <dbReference type="EMBL" id="KAF4208191.1"/>
    </source>
</evidence>
<dbReference type="AlphaFoldDB" id="A0AAN5YTW1"/>
<organism evidence="7 8">
    <name type="scientific">Aspergillus lentulus</name>
    <dbReference type="NCBI Taxonomy" id="293939"/>
    <lineage>
        <taxon>Eukaryota</taxon>
        <taxon>Fungi</taxon>
        <taxon>Dikarya</taxon>
        <taxon>Ascomycota</taxon>
        <taxon>Pezizomycotina</taxon>
        <taxon>Eurotiomycetes</taxon>
        <taxon>Eurotiomycetidae</taxon>
        <taxon>Eurotiales</taxon>
        <taxon>Aspergillaceae</taxon>
        <taxon>Aspergillus</taxon>
        <taxon>Aspergillus subgen. Fumigati</taxon>
    </lineage>
</organism>
<evidence type="ECO:0000256" key="3">
    <source>
        <dbReference type="ARBA" id="ARBA00022833"/>
    </source>
</evidence>
<dbReference type="SUPFAM" id="SSF51316">
    <property type="entry name" value="Mss4-like"/>
    <property type="match status" value="1"/>
</dbReference>
<protein>
    <recommendedName>
        <fullName evidence="6">CENP-V/GFA domain-containing protein</fullName>
    </recommendedName>
</protein>
<dbReference type="GO" id="GO:0016846">
    <property type="term" value="F:carbon-sulfur lyase activity"/>
    <property type="evidence" value="ECO:0007669"/>
    <property type="project" value="InterPro"/>
</dbReference>
<dbReference type="Proteomes" id="UP000649114">
    <property type="component" value="Unassembled WGS sequence"/>
</dbReference>
<dbReference type="PANTHER" id="PTHR33337">
    <property type="entry name" value="GFA DOMAIN-CONTAINING PROTEIN"/>
    <property type="match status" value="1"/>
</dbReference>
<evidence type="ECO:0000256" key="5">
    <source>
        <dbReference type="SAM" id="MobiDB-lite"/>
    </source>
</evidence>
<keyword evidence="3" id="KW-0862">Zinc</keyword>
<comment type="caution">
    <text evidence="7">The sequence shown here is derived from an EMBL/GenBank/DDBJ whole genome shotgun (WGS) entry which is preliminary data.</text>
</comment>
<feature type="compositionally biased region" description="Basic and acidic residues" evidence="5">
    <location>
        <begin position="20"/>
        <end position="29"/>
    </location>
</feature>
<reference evidence="7" key="1">
    <citation type="journal article" date="2020" name="bioRxiv">
        <title>Genomic and phenotypic heterogeneity of clinical isolates of the human pathogens Aspergillus fumigatus, Aspergillus lentulus and Aspergillus fumigatiaffinis.</title>
        <authorList>
            <person name="dos Santos R.A.C."/>
            <person name="Steenwyk J.L."/>
            <person name="Rivero-Menendez O."/>
            <person name="Mead M.E."/>
            <person name="Silva L.P."/>
            <person name="Bastos R.W."/>
            <person name="Alastruey-Izquierdo A."/>
            <person name="Goldman G.H."/>
            <person name="Rokas A."/>
        </authorList>
    </citation>
    <scope>NUCLEOTIDE SEQUENCE</scope>
    <source>
        <strain evidence="7">CNM-CM8927</strain>
    </source>
</reference>
<evidence type="ECO:0000256" key="4">
    <source>
        <dbReference type="ARBA" id="ARBA00023239"/>
    </source>
</evidence>
<comment type="similarity">
    <text evidence="1">Belongs to the Gfa family.</text>
</comment>
<dbReference type="InterPro" id="IPR006913">
    <property type="entry name" value="CENP-V/GFA"/>
</dbReference>
<dbReference type="InterPro" id="IPR011057">
    <property type="entry name" value="Mss4-like_sf"/>
</dbReference>
<evidence type="ECO:0000256" key="2">
    <source>
        <dbReference type="ARBA" id="ARBA00022723"/>
    </source>
</evidence>
<dbReference type="GO" id="GO:0046872">
    <property type="term" value="F:metal ion binding"/>
    <property type="evidence" value="ECO:0007669"/>
    <property type="project" value="UniProtKB-KW"/>
</dbReference>
<dbReference type="Gene3D" id="3.90.1590.10">
    <property type="entry name" value="glutathione-dependent formaldehyde- activating enzyme (gfa)"/>
    <property type="match status" value="1"/>
</dbReference>
<accession>A0AAN5YTW1</accession>
<gene>
    <name evidence="7" type="ORF">CNMCM8927_001210</name>
</gene>
<evidence type="ECO:0000313" key="8">
    <source>
        <dbReference type="Proteomes" id="UP000649114"/>
    </source>
</evidence>
<dbReference type="PROSITE" id="PS51891">
    <property type="entry name" value="CENP_V_GFA"/>
    <property type="match status" value="1"/>
</dbReference>
<evidence type="ECO:0000259" key="6">
    <source>
        <dbReference type="PROSITE" id="PS51891"/>
    </source>
</evidence>
<name>A0AAN5YTW1_ASPLE</name>
<evidence type="ECO:0000256" key="1">
    <source>
        <dbReference type="ARBA" id="ARBA00005495"/>
    </source>
</evidence>
<reference evidence="7" key="2">
    <citation type="submission" date="2020-04" db="EMBL/GenBank/DDBJ databases">
        <authorList>
            <person name="Santos R.A.C."/>
            <person name="Steenwyk J.L."/>
            <person name="Rivero-Menendez O."/>
            <person name="Mead M.E."/>
            <person name="Silva L.P."/>
            <person name="Bastos R.W."/>
            <person name="Alastruey-Izquierdo A."/>
            <person name="Goldman G.H."/>
            <person name="Rokas A."/>
        </authorList>
    </citation>
    <scope>NUCLEOTIDE SEQUENCE</scope>
    <source>
        <strain evidence="7">CNM-CM8927</strain>
    </source>
</reference>
<dbReference type="Pfam" id="PF04828">
    <property type="entry name" value="GFA"/>
    <property type="match status" value="1"/>
</dbReference>
<keyword evidence="4" id="KW-0456">Lyase</keyword>
<feature type="region of interest" description="Disordered" evidence="5">
    <location>
        <begin position="1"/>
        <end position="34"/>
    </location>
</feature>
<dbReference type="EMBL" id="JAAAPU010000012">
    <property type="protein sequence ID" value="KAF4208191.1"/>
    <property type="molecule type" value="Genomic_DNA"/>
</dbReference>